<evidence type="ECO:0000256" key="2">
    <source>
        <dbReference type="ARBA" id="ARBA00008072"/>
    </source>
</evidence>
<dbReference type="GO" id="GO:0008270">
    <property type="term" value="F:zinc ion binding"/>
    <property type="evidence" value="ECO:0007669"/>
    <property type="project" value="InterPro"/>
</dbReference>
<name>A0A6I9TQK2_SESIN</name>
<evidence type="ECO:0000256" key="7">
    <source>
        <dbReference type="RuleBase" id="RU361277"/>
    </source>
</evidence>
<dbReference type="PANTHER" id="PTHR42683">
    <property type="entry name" value="ALDEHYDE REDUCTASE"/>
    <property type="match status" value="1"/>
</dbReference>
<dbReference type="FunFam" id="3.40.50.720:FF:000022">
    <property type="entry name" value="Cinnamyl alcohol dehydrogenase"/>
    <property type="match status" value="2"/>
</dbReference>
<dbReference type="InterPro" id="IPR047109">
    <property type="entry name" value="CAD-like"/>
</dbReference>
<evidence type="ECO:0000256" key="1">
    <source>
        <dbReference type="ARBA" id="ARBA00001947"/>
    </source>
</evidence>
<dbReference type="SUPFAM" id="SSF51735">
    <property type="entry name" value="NAD(P)-binding Rossmann-fold domains"/>
    <property type="match status" value="2"/>
</dbReference>
<dbReference type="GO" id="GO:0009809">
    <property type="term" value="P:lignin biosynthetic process"/>
    <property type="evidence" value="ECO:0007669"/>
    <property type="project" value="UniProtKB-ARBA"/>
</dbReference>
<feature type="domain" description="Enoyl reductase (ER)" evidence="8">
    <location>
        <begin position="18"/>
        <end position="346"/>
    </location>
</feature>
<dbReference type="InterPro" id="IPR002328">
    <property type="entry name" value="ADH_Zn_CS"/>
</dbReference>
<keyword evidence="9" id="KW-1185">Reference proteome</keyword>
<dbReference type="InterPro" id="IPR036291">
    <property type="entry name" value="NAD(P)-bd_dom_sf"/>
</dbReference>
<dbReference type="Proteomes" id="UP000504604">
    <property type="component" value="Linkage group LG7"/>
</dbReference>
<dbReference type="InterPro" id="IPR020843">
    <property type="entry name" value="ER"/>
</dbReference>
<dbReference type="KEGG" id="sind:105165970"/>
<dbReference type="GeneID" id="105165970"/>
<keyword evidence="4 7" id="KW-0862">Zinc</keyword>
<dbReference type="FunFam" id="3.90.180.10:FF:000126">
    <property type="entry name" value="Uncharacterized protein"/>
    <property type="match status" value="1"/>
</dbReference>
<dbReference type="RefSeq" id="XP_011083436.2">
    <property type="nucleotide sequence ID" value="XM_011085134.2"/>
</dbReference>
<dbReference type="Pfam" id="PF08240">
    <property type="entry name" value="ADH_N"/>
    <property type="match status" value="2"/>
</dbReference>
<proteinExistence type="inferred from homology"/>
<dbReference type="InterPro" id="IPR011032">
    <property type="entry name" value="GroES-like_sf"/>
</dbReference>
<protein>
    <submittedName>
        <fullName evidence="10">Uncharacterized protein LOC105165970</fullName>
    </submittedName>
</protein>
<organism evidence="9 10">
    <name type="scientific">Sesamum indicum</name>
    <name type="common">Oriental sesame</name>
    <name type="synonym">Sesamum orientale</name>
    <dbReference type="NCBI Taxonomy" id="4182"/>
    <lineage>
        <taxon>Eukaryota</taxon>
        <taxon>Viridiplantae</taxon>
        <taxon>Streptophyta</taxon>
        <taxon>Embryophyta</taxon>
        <taxon>Tracheophyta</taxon>
        <taxon>Spermatophyta</taxon>
        <taxon>Magnoliopsida</taxon>
        <taxon>eudicotyledons</taxon>
        <taxon>Gunneridae</taxon>
        <taxon>Pentapetalae</taxon>
        <taxon>asterids</taxon>
        <taxon>lamiids</taxon>
        <taxon>Lamiales</taxon>
        <taxon>Pedaliaceae</taxon>
        <taxon>Sesamum</taxon>
    </lineage>
</organism>
<evidence type="ECO:0000256" key="3">
    <source>
        <dbReference type="ARBA" id="ARBA00022723"/>
    </source>
</evidence>
<dbReference type="PROSITE" id="PS00059">
    <property type="entry name" value="ADH_ZINC"/>
    <property type="match status" value="2"/>
</dbReference>
<dbReference type="FunFam" id="3.90.180.10:FF:000004">
    <property type="entry name" value="probable cinnamyl alcohol dehydrogenase"/>
    <property type="match status" value="1"/>
</dbReference>
<dbReference type="CDD" id="cd05283">
    <property type="entry name" value="CAD1"/>
    <property type="match status" value="2"/>
</dbReference>
<comment type="cofactor">
    <cofactor evidence="1 7">
        <name>Zn(2+)</name>
        <dbReference type="ChEBI" id="CHEBI:29105"/>
    </cofactor>
</comment>
<reference evidence="10" key="1">
    <citation type="submission" date="2025-08" db="UniProtKB">
        <authorList>
            <consortium name="RefSeq"/>
        </authorList>
    </citation>
    <scope>IDENTIFICATION</scope>
</reference>
<evidence type="ECO:0000313" key="9">
    <source>
        <dbReference type="Proteomes" id="UP000504604"/>
    </source>
</evidence>
<gene>
    <name evidence="10" type="primary">LOC105165970</name>
</gene>
<keyword evidence="3 7" id="KW-0479">Metal-binding</keyword>
<dbReference type="Gene3D" id="3.90.180.10">
    <property type="entry name" value="Medium-chain alcohol dehydrogenases, catalytic domain"/>
    <property type="match status" value="2"/>
</dbReference>
<accession>A0A6I9TQK2</accession>
<dbReference type="Gene3D" id="3.40.50.720">
    <property type="entry name" value="NAD(P)-binding Rossmann-like Domain"/>
    <property type="match status" value="2"/>
</dbReference>
<dbReference type="InParanoid" id="A0A6I9TQK2"/>
<dbReference type="SMART" id="SM00829">
    <property type="entry name" value="PKS_ER"/>
    <property type="match status" value="1"/>
</dbReference>
<keyword evidence="5" id="KW-0521">NADP</keyword>
<dbReference type="Pfam" id="PF00107">
    <property type="entry name" value="ADH_zinc_N"/>
    <property type="match status" value="2"/>
</dbReference>
<dbReference type="InterPro" id="IPR013154">
    <property type="entry name" value="ADH-like_N"/>
</dbReference>
<evidence type="ECO:0000256" key="5">
    <source>
        <dbReference type="ARBA" id="ARBA00022857"/>
    </source>
</evidence>
<dbReference type="AlphaFoldDB" id="A0A6I9TQK2"/>
<sequence>MAGSSVKAFGWAARDPSGVLSPFDFSRRPTRDHDVQFKVLYCGICHSDLHAIKNEWGFSTYPVVPGHEIVGVVTEVGSKVQKFQVGDKVGVGCLVDSCRKCDQCTNNLENYCPQTVLTYNTILPDGTVTYGGYSDIMVVDEDFAIRWPENLPLDKGAPLLCAGITTYSPLRYYGLDKPGLHIGVVGLGGLGHVAVKFAKAFGTKVTVISTSVGKKKEALEGLGADTFLVSRDPAEMKAAAGSLDGIIDTVSAQHPIEPLLSLLKPHGKMIMVGAPEKPLELPVFSLIMTRKMVAGSMIGGLKETQEMIDFAAKHNILPDVEMISMDYVNTAMERLAKADVKYRFVIDIGKTLKKEEKEATSSCEMAGSVKAFGWAAKDPSGVLSPLDFSRRPTGDRDVQIKVLYCGICHGDLHAVKNDFGFSTYPVLPGHEITGVVTEVGSKVQKFRAGDKVGVGTIVDSCRKCDQCANNLENYCPKAVLTYGSVLPDGTSTYGGYSDIIVVDEDFVIRWPESLPMDKGAPLLCAGTTNYSPLRYYGLDKPGLHIGVAGLGGLGHVAVKFIKAFGSKVTVISTSVGKKKEALEILGADAFVVSREPAEMQAAAGTLDGIIDTVAAHHPIAPLLSLLKPHGKLISVGAVAKPLELPVFSLIMGRKMVGGSMVGGLKETQEMIDFAAKHNILPDVEMISMDYVNTAMERLEKADVKYRFVIDVGKTLKQSE</sequence>
<comment type="similarity">
    <text evidence="2 7">Belongs to the zinc-containing alcohol dehydrogenase family.</text>
</comment>
<dbReference type="GO" id="GO:0016616">
    <property type="term" value="F:oxidoreductase activity, acting on the CH-OH group of donors, NAD or NADP as acceptor"/>
    <property type="evidence" value="ECO:0007669"/>
    <property type="project" value="InterPro"/>
</dbReference>
<evidence type="ECO:0000256" key="4">
    <source>
        <dbReference type="ARBA" id="ARBA00022833"/>
    </source>
</evidence>
<dbReference type="OrthoDB" id="1879366at2759"/>
<dbReference type="FunFam" id="3.90.180.10:FF:000100">
    <property type="entry name" value="Putative cinnamyl alcohol dehydrogenase 6"/>
    <property type="match status" value="2"/>
</dbReference>
<dbReference type="InterPro" id="IPR013149">
    <property type="entry name" value="ADH-like_C"/>
</dbReference>
<keyword evidence="6" id="KW-0560">Oxidoreductase</keyword>
<evidence type="ECO:0000259" key="8">
    <source>
        <dbReference type="SMART" id="SM00829"/>
    </source>
</evidence>
<dbReference type="SUPFAM" id="SSF50129">
    <property type="entry name" value="GroES-like"/>
    <property type="match status" value="2"/>
</dbReference>
<evidence type="ECO:0000313" key="10">
    <source>
        <dbReference type="RefSeq" id="XP_011083436.2"/>
    </source>
</evidence>
<evidence type="ECO:0000256" key="6">
    <source>
        <dbReference type="ARBA" id="ARBA00023002"/>
    </source>
</evidence>